<organism evidence="2 3">
    <name type="scientific">Mariniflexile jejuense</name>
    <dbReference type="NCBI Taxonomy" id="1173582"/>
    <lineage>
        <taxon>Bacteria</taxon>
        <taxon>Pseudomonadati</taxon>
        <taxon>Bacteroidota</taxon>
        <taxon>Flavobacteriia</taxon>
        <taxon>Flavobacteriales</taxon>
        <taxon>Flavobacteriaceae</taxon>
        <taxon>Mariniflexile</taxon>
    </lineage>
</organism>
<comment type="caution">
    <text evidence="2">The sequence shown here is derived from an EMBL/GenBank/DDBJ whole genome shotgun (WGS) entry which is preliminary data.</text>
</comment>
<feature type="transmembrane region" description="Helical" evidence="1">
    <location>
        <begin position="112"/>
        <end position="131"/>
    </location>
</feature>
<evidence type="ECO:0000313" key="3">
    <source>
        <dbReference type="Proteomes" id="UP001597061"/>
    </source>
</evidence>
<keyword evidence="3" id="KW-1185">Reference proteome</keyword>
<name>A0ABW3JKR8_9FLAO</name>
<feature type="transmembrane region" description="Helical" evidence="1">
    <location>
        <begin position="44"/>
        <end position="67"/>
    </location>
</feature>
<gene>
    <name evidence="2" type="ORF">ACFQ1R_12645</name>
</gene>
<keyword evidence="1" id="KW-0812">Transmembrane</keyword>
<feature type="transmembrane region" description="Helical" evidence="1">
    <location>
        <begin position="14"/>
        <end position="32"/>
    </location>
</feature>
<protein>
    <submittedName>
        <fullName evidence="2">Uncharacterized protein</fullName>
    </submittedName>
</protein>
<dbReference type="EMBL" id="JBHTJI010000022">
    <property type="protein sequence ID" value="MFD0990949.1"/>
    <property type="molecule type" value="Genomic_DNA"/>
</dbReference>
<keyword evidence="1" id="KW-0472">Membrane</keyword>
<proteinExistence type="predicted"/>
<sequence length="141" mass="16619">MKTNYLLPNKYKKIGWVLFLTGIIIGVFLQIFDSTEDIFNLDLINNFGFEFLDEIISILIIIGGLLVGFSKEKIEDEFIHKLRHESLVWAILLNYIILFLTVIFIYEGNFFTVLVYNMFTPLIFFIVRFNFLKLKSNSDEE</sequence>
<dbReference type="RefSeq" id="WP_379926602.1">
    <property type="nucleotide sequence ID" value="NZ_JBHTJI010000022.1"/>
</dbReference>
<evidence type="ECO:0000313" key="2">
    <source>
        <dbReference type="EMBL" id="MFD0990949.1"/>
    </source>
</evidence>
<evidence type="ECO:0000256" key="1">
    <source>
        <dbReference type="SAM" id="Phobius"/>
    </source>
</evidence>
<keyword evidence="1" id="KW-1133">Transmembrane helix</keyword>
<accession>A0ABW3JKR8</accession>
<dbReference type="Proteomes" id="UP001597061">
    <property type="component" value="Unassembled WGS sequence"/>
</dbReference>
<reference evidence="3" key="1">
    <citation type="journal article" date="2019" name="Int. J. Syst. Evol. Microbiol.">
        <title>The Global Catalogue of Microorganisms (GCM) 10K type strain sequencing project: providing services to taxonomists for standard genome sequencing and annotation.</title>
        <authorList>
            <consortium name="The Broad Institute Genomics Platform"/>
            <consortium name="The Broad Institute Genome Sequencing Center for Infectious Disease"/>
            <person name="Wu L."/>
            <person name="Ma J."/>
        </authorList>
    </citation>
    <scope>NUCLEOTIDE SEQUENCE [LARGE SCALE GENOMIC DNA]</scope>
    <source>
        <strain evidence="3">CCUG 62414</strain>
    </source>
</reference>
<feature type="transmembrane region" description="Helical" evidence="1">
    <location>
        <begin position="87"/>
        <end position="106"/>
    </location>
</feature>